<dbReference type="EMBL" id="KT163691">
    <property type="protein sequence ID" value="AKN21641.1"/>
    <property type="molecule type" value="mRNA"/>
</dbReference>
<evidence type="ECO:0000256" key="6">
    <source>
        <dbReference type="ARBA" id="ARBA00022989"/>
    </source>
</evidence>
<feature type="transmembrane region" description="Helical" evidence="8">
    <location>
        <begin position="28"/>
        <end position="47"/>
    </location>
</feature>
<gene>
    <name evidence="9" type="primary">slc35b-1</name>
</gene>
<evidence type="ECO:0000256" key="7">
    <source>
        <dbReference type="ARBA" id="ARBA00023136"/>
    </source>
</evidence>
<feature type="transmembrane region" description="Helical" evidence="8">
    <location>
        <begin position="243"/>
        <end position="262"/>
    </location>
</feature>
<dbReference type="GO" id="GO:0005462">
    <property type="term" value="F:UDP-N-acetylglucosamine transmembrane transporter activity"/>
    <property type="evidence" value="ECO:0007669"/>
    <property type="project" value="TreeGrafter"/>
</dbReference>
<evidence type="ECO:0000313" key="9">
    <source>
        <dbReference type="EMBL" id="AKN21641.1"/>
    </source>
</evidence>
<dbReference type="AlphaFoldDB" id="A0A0H3YJC5"/>
<dbReference type="GO" id="GO:0005789">
    <property type="term" value="C:endoplasmic reticulum membrane"/>
    <property type="evidence" value="ECO:0007669"/>
    <property type="project" value="TreeGrafter"/>
</dbReference>
<feature type="transmembrane region" description="Helical" evidence="8">
    <location>
        <begin position="218"/>
        <end position="237"/>
    </location>
</feature>
<keyword evidence="3" id="KW-0813">Transport</keyword>
<evidence type="ECO:0000256" key="3">
    <source>
        <dbReference type="ARBA" id="ARBA00022448"/>
    </source>
</evidence>
<keyword evidence="6 8" id="KW-1133">Transmembrane helix</keyword>
<dbReference type="Pfam" id="PF08449">
    <property type="entry name" value="UAA"/>
    <property type="match status" value="1"/>
</dbReference>
<dbReference type="GO" id="GO:0000139">
    <property type="term" value="C:Golgi membrane"/>
    <property type="evidence" value="ECO:0007669"/>
    <property type="project" value="TreeGrafter"/>
</dbReference>
<dbReference type="OrthoDB" id="999962at2759"/>
<evidence type="ECO:0000256" key="1">
    <source>
        <dbReference type="ARBA" id="ARBA00004127"/>
    </source>
</evidence>
<proteinExistence type="evidence at transcript level"/>
<feature type="transmembrane region" description="Helical" evidence="8">
    <location>
        <begin position="148"/>
        <end position="167"/>
    </location>
</feature>
<sequence length="314" mass="35913">MNILICSTVVSFINLFTLDILIKQCSQCTYLLTFIQYISVIGMQFIIQYKNGFQKPQISLKQYFKNVILFFIIQILNNRCLSYNVSIALQTIIKSSNLLLNIAAGRFCLNRKYGNNKYVAVILVMLGVFTTTLTDASFHSSSFSGNMIFGVILLSISLIFSTILPLLQEETFVKYGKHVGEYIFFTHLIGLLPFAFIHHDISQEYQIASNLTSVKINCFRFGSLFFPIWLLFLINGLSQFGLLHLYFRLIVTNGSLTVVLLMTIRRFFSLMLSLYVSGVNFHCIQWISTLFVFIGTLIYSDVFQSVKHTAIKID</sequence>
<feature type="transmembrane region" description="Helical" evidence="8">
    <location>
        <begin position="274"/>
        <end position="299"/>
    </location>
</feature>
<dbReference type="PANTHER" id="PTHR10778">
    <property type="entry name" value="SOLUTE CARRIER FAMILY 35 MEMBER B"/>
    <property type="match status" value="1"/>
</dbReference>
<dbReference type="PANTHER" id="PTHR10778:SF4">
    <property type="entry name" value="NUCLEOTIDE SUGAR TRANSPORTER SLC35B4"/>
    <property type="match status" value="1"/>
</dbReference>
<evidence type="ECO:0000256" key="2">
    <source>
        <dbReference type="ARBA" id="ARBA00010694"/>
    </source>
</evidence>
<organism evidence="9">
    <name type="scientific">Schmidtea mediterranea</name>
    <name type="common">Freshwater planarian flatworm</name>
    <dbReference type="NCBI Taxonomy" id="79327"/>
    <lineage>
        <taxon>Eukaryota</taxon>
        <taxon>Metazoa</taxon>
        <taxon>Spiralia</taxon>
        <taxon>Lophotrochozoa</taxon>
        <taxon>Platyhelminthes</taxon>
        <taxon>Rhabditophora</taxon>
        <taxon>Seriata</taxon>
        <taxon>Tricladida</taxon>
        <taxon>Continenticola</taxon>
        <taxon>Geoplanoidea</taxon>
        <taxon>Dugesiidae</taxon>
        <taxon>Schmidtea</taxon>
    </lineage>
</organism>
<evidence type="ECO:0000256" key="4">
    <source>
        <dbReference type="ARBA" id="ARBA00022597"/>
    </source>
</evidence>
<comment type="similarity">
    <text evidence="2">Belongs to the nucleotide-sugar transporter family. SLC35B subfamily.</text>
</comment>
<keyword evidence="4" id="KW-0762">Sugar transport</keyword>
<reference evidence="9" key="1">
    <citation type="journal article" date="2015" name="Elife">
        <title>Stem cells and fluid flow drive cyst formation in an invertebrate excretory organ.</title>
        <authorList>
            <person name="Thi-Kim Vu H."/>
            <person name="Rink J.C."/>
            <person name="McKinney S.A."/>
            <person name="McClain M."/>
            <person name="Lakshmanaperumal N."/>
            <person name="Alexander R."/>
            <person name="Sanchez Alvarado A."/>
        </authorList>
    </citation>
    <scope>NUCLEOTIDE SEQUENCE</scope>
</reference>
<evidence type="ECO:0000256" key="8">
    <source>
        <dbReference type="SAM" id="Phobius"/>
    </source>
</evidence>
<dbReference type="InterPro" id="IPR013657">
    <property type="entry name" value="SCL35B1-4/HUT1"/>
</dbReference>
<protein>
    <submittedName>
        <fullName evidence="9">Slc35b-1</fullName>
    </submittedName>
</protein>
<comment type="subcellular location">
    <subcellularLocation>
        <location evidence="1">Endomembrane system</location>
        <topology evidence="1">Multi-pass membrane protein</topology>
    </subcellularLocation>
</comment>
<evidence type="ECO:0000256" key="5">
    <source>
        <dbReference type="ARBA" id="ARBA00022692"/>
    </source>
</evidence>
<dbReference type="GO" id="GO:0005464">
    <property type="term" value="F:UDP-xylose transmembrane transporter activity"/>
    <property type="evidence" value="ECO:0007669"/>
    <property type="project" value="TreeGrafter"/>
</dbReference>
<keyword evidence="7 8" id="KW-0472">Membrane</keyword>
<feature type="transmembrane region" description="Helical" evidence="8">
    <location>
        <begin position="118"/>
        <end position="136"/>
    </location>
</feature>
<feature type="transmembrane region" description="Helical" evidence="8">
    <location>
        <begin position="67"/>
        <end position="93"/>
    </location>
</feature>
<keyword evidence="5 8" id="KW-0812">Transmembrane</keyword>
<feature type="transmembrane region" description="Helical" evidence="8">
    <location>
        <begin position="179"/>
        <end position="197"/>
    </location>
</feature>
<accession>A0A0H3YJC5</accession>
<name>A0A0H3YJC5_SCHMD</name>